<keyword evidence="5" id="KW-1185">Reference proteome</keyword>
<dbReference type="Gene3D" id="2.20.25.10">
    <property type="match status" value="1"/>
</dbReference>
<protein>
    <submittedName>
        <fullName evidence="2">OsmC family protein</fullName>
    </submittedName>
    <submittedName>
        <fullName evidence="3">Peroxiredoxin, Ohr subfamily</fullName>
    </submittedName>
</protein>
<dbReference type="OrthoDB" id="5189460at2"/>
<dbReference type="AlphaFoldDB" id="A0A1I0T3K4"/>
<dbReference type="InterPro" id="IPR036102">
    <property type="entry name" value="OsmC/Ohrsf"/>
</dbReference>
<organism evidence="3 4">
    <name type="scientific">Rhodococcoides kroppenstedtii</name>
    <dbReference type="NCBI Taxonomy" id="293050"/>
    <lineage>
        <taxon>Bacteria</taxon>
        <taxon>Bacillati</taxon>
        <taxon>Actinomycetota</taxon>
        <taxon>Actinomycetes</taxon>
        <taxon>Mycobacteriales</taxon>
        <taxon>Nocardiaceae</taxon>
        <taxon>Rhodococcoides</taxon>
    </lineage>
</organism>
<dbReference type="EMBL" id="JABUKG010000030">
    <property type="protein sequence ID" value="MBY6322918.1"/>
    <property type="molecule type" value="Genomic_DNA"/>
</dbReference>
<evidence type="ECO:0000313" key="3">
    <source>
        <dbReference type="EMBL" id="SFA46342.1"/>
    </source>
</evidence>
<dbReference type="RefSeq" id="WP_068104635.1">
    <property type="nucleotide sequence ID" value="NZ_FOJN01000004.1"/>
</dbReference>
<sequence>MSQDLYTATVTATDGSVASNDDVLTLDVHEPTDLGGPGGATNPEQLMAAALSSCLLESLRIAVGTAGGSIEGASVEGTVTLAAADGAGYDATYRLAVTLPGVDNAGDVLEQARSICPFLKSVTGVDVALSS</sequence>
<name>A0A1I0T3K4_9NOCA</name>
<proteinExistence type="inferred from homology"/>
<reference evidence="2 5" key="2">
    <citation type="submission" date="2020-06" db="EMBL/GenBank/DDBJ databases">
        <title>Taxonomy, biology and ecology of Rhodococcus bacteria occurring in California pistachio and other woody hosts as revealed by genome sequence analyses.</title>
        <authorList>
            <person name="Gai Y."/>
            <person name="Riely B."/>
        </authorList>
    </citation>
    <scope>NUCLEOTIDE SEQUENCE [LARGE SCALE GENOMIC DNA]</scope>
    <source>
        <strain evidence="2 5">BP-284</strain>
    </source>
</reference>
<dbReference type="EMBL" id="FOJN01000004">
    <property type="protein sequence ID" value="SFA46342.1"/>
    <property type="molecule type" value="Genomic_DNA"/>
</dbReference>
<dbReference type="Proteomes" id="UP000182054">
    <property type="component" value="Unassembled WGS sequence"/>
</dbReference>
<dbReference type="Pfam" id="PF02566">
    <property type="entry name" value="OsmC"/>
    <property type="match status" value="1"/>
</dbReference>
<dbReference type="PANTHER" id="PTHR33797">
    <property type="entry name" value="ORGANIC HYDROPEROXIDE RESISTANCE PROTEIN-LIKE"/>
    <property type="match status" value="1"/>
</dbReference>
<dbReference type="GO" id="GO:0006979">
    <property type="term" value="P:response to oxidative stress"/>
    <property type="evidence" value="ECO:0007669"/>
    <property type="project" value="InterPro"/>
</dbReference>
<dbReference type="InterPro" id="IPR003718">
    <property type="entry name" value="OsmC/Ohr_fam"/>
</dbReference>
<dbReference type="PANTHER" id="PTHR33797:SF2">
    <property type="entry name" value="ORGANIC HYDROPEROXIDE RESISTANCE PROTEIN-LIKE"/>
    <property type="match status" value="1"/>
</dbReference>
<dbReference type="InterPro" id="IPR015946">
    <property type="entry name" value="KH_dom-like_a/b"/>
</dbReference>
<dbReference type="InterPro" id="IPR019953">
    <property type="entry name" value="OHR"/>
</dbReference>
<evidence type="ECO:0000313" key="5">
    <source>
        <dbReference type="Proteomes" id="UP001520140"/>
    </source>
</evidence>
<evidence type="ECO:0000313" key="4">
    <source>
        <dbReference type="Proteomes" id="UP000182054"/>
    </source>
</evidence>
<reference evidence="3 4" key="1">
    <citation type="submission" date="2016-10" db="EMBL/GenBank/DDBJ databases">
        <authorList>
            <person name="de Groot N.N."/>
        </authorList>
    </citation>
    <scope>NUCLEOTIDE SEQUENCE [LARGE SCALE GENOMIC DNA]</scope>
    <source>
        <strain evidence="3 4">DSM 44908</strain>
    </source>
</reference>
<gene>
    <name evidence="2" type="ORF">HQ605_19060</name>
    <name evidence="3" type="ORF">SAMN05444374_10410</name>
</gene>
<dbReference type="GeneID" id="85485168"/>
<evidence type="ECO:0000313" key="2">
    <source>
        <dbReference type="EMBL" id="MBY6322918.1"/>
    </source>
</evidence>
<dbReference type="Gene3D" id="3.30.300.20">
    <property type="match status" value="1"/>
</dbReference>
<dbReference type="SUPFAM" id="SSF82784">
    <property type="entry name" value="OsmC-like"/>
    <property type="match status" value="1"/>
</dbReference>
<evidence type="ECO:0000256" key="1">
    <source>
        <dbReference type="ARBA" id="ARBA00007378"/>
    </source>
</evidence>
<dbReference type="Proteomes" id="UP001520140">
    <property type="component" value="Unassembled WGS sequence"/>
</dbReference>
<accession>A0A1I0T3K4</accession>
<comment type="similarity">
    <text evidence="1">Belongs to the OsmC/Ohr family.</text>
</comment>